<dbReference type="SMART" id="SM00267">
    <property type="entry name" value="GGDEF"/>
    <property type="match status" value="1"/>
</dbReference>
<organism evidence="2 3">
    <name type="scientific">Pseudomonas rhizosphaerae</name>
    <dbReference type="NCBI Taxonomy" id="216142"/>
    <lineage>
        <taxon>Bacteria</taxon>
        <taxon>Pseudomonadati</taxon>
        <taxon>Pseudomonadota</taxon>
        <taxon>Gammaproteobacteria</taxon>
        <taxon>Pseudomonadales</taxon>
        <taxon>Pseudomonadaceae</taxon>
        <taxon>Pseudomonas</taxon>
    </lineage>
</organism>
<dbReference type="STRING" id="216142.LT40_09750"/>
<dbReference type="Pfam" id="PF00990">
    <property type="entry name" value="GGDEF"/>
    <property type="match status" value="1"/>
</dbReference>
<sequence length="447" mass="50053">MLDTVHASAQASLSCDRLTQLPDRRQFLTDLGHLLLQHPDESRYLVLIDAMDTAWAHDMTLALGMVPFENLLCCIARRLVRLRASQGRVYHIGRKRFAFVLDAAHADVGGYLDVMVHALRCTTQIEGMPVRPSVRAGVTPFTISFEAVRDALRKAMYAAELALLGGHAWAWYDPVRDNAYRRSFKLASDVTQAMRDGQLRLVFQPRFALREGDQVSAEALLRWEHPRLGPVSPAEFIPVLEKNALIHGVTRWVIDAALAKLAQWPATVLTKLSVNLSALDFDGHDITQVISNACRTHGVDPERLEVEITEGEWLHSNPQVLTQLVAIRDLGVDVAIDDFGTGYSNFSYLHEIPANVVKLDKSMITGVEHNPRHQLIVQAVLELARKLGYRTVAEGVETFKCMQMVRALGCDEAQGFYFARPMVEQEFLGWSGASRFPLRKILVAKPE</sequence>
<dbReference type="SUPFAM" id="SSF141868">
    <property type="entry name" value="EAL domain-like"/>
    <property type="match status" value="1"/>
</dbReference>
<dbReference type="InterPro" id="IPR043128">
    <property type="entry name" value="Rev_trsase/Diguanyl_cyclase"/>
</dbReference>
<dbReference type="EMBL" id="CP009533">
    <property type="protein sequence ID" value="AIS17665.1"/>
    <property type="molecule type" value="Genomic_DNA"/>
</dbReference>
<dbReference type="OrthoDB" id="9804951at2"/>
<evidence type="ECO:0000259" key="1">
    <source>
        <dbReference type="PROSITE" id="PS50883"/>
    </source>
</evidence>
<dbReference type="Gene3D" id="3.30.70.270">
    <property type="match status" value="1"/>
</dbReference>
<gene>
    <name evidence="2" type="ORF">LT40_09750</name>
</gene>
<evidence type="ECO:0000313" key="3">
    <source>
        <dbReference type="Proteomes" id="UP000029499"/>
    </source>
</evidence>
<dbReference type="GO" id="GO:0071111">
    <property type="term" value="F:cyclic-guanylate-specific phosphodiesterase activity"/>
    <property type="evidence" value="ECO:0007669"/>
    <property type="project" value="InterPro"/>
</dbReference>
<dbReference type="SMART" id="SM00052">
    <property type="entry name" value="EAL"/>
    <property type="match status" value="1"/>
</dbReference>
<dbReference type="PANTHER" id="PTHR33121">
    <property type="entry name" value="CYCLIC DI-GMP PHOSPHODIESTERASE PDEF"/>
    <property type="match status" value="1"/>
</dbReference>
<evidence type="ECO:0000313" key="2">
    <source>
        <dbReference type="EMBL" id="AIS17665.1"/>
    </source>
</evidence>
<protein>
    <submittedName>
        <fullName evidence="2">Diguanylate phosphodiesterase</fullName>
    </submittedName>
</protein>
<dbReference type="eggNOG" id="COG5001">
    <property type="taxonomic scope" value="Bacteria"/>
</dbReference>
<dbReference type="InterPro" id="IPR000160">
    <property type="entry name" value="GGDEF_dom"/>
</dbReference>
<keyword evidence="3" id="KW-1185">Reference proteome</keyword>
<proteinExistence type="predicted"/>
<reference evidence="2 3" key="1">
    <citation type="journal article" date="2015" name="J. Biotechnol.">
        <title>Complete genome sequence of Pseudomonas rhizosphaerae IH5T (=DSM 16299T), a phosphate-solubilizing rhizobacterium for bacterial biofertilizer.</title>
        <authorList>
            <person name="Kwak Y."/>
            <person name="Jung B.K."/>
            <person name="Shin J.H."/>
        </authorList>
    </citation>
    <scope>NUCLEOTIDE SEQUENCE [LARGE SCALE GENOMIC DNA]</scope>
    <source>
        <strain evidence="2">DSM 16299</strain>
    </source>
</reference>
<dbReference type="PROSITE" id="PS50883">
    <property type="entry name" value="EAL"/>
    <property type="match status" value="1"/>
</dbReference>
<dbReference type="CDD" id="cd01948">
    <property type="entry name" value="EAL"/>
    <property type="match status" value="1"/>
</dbReference>
<dbReference type="InterPro" id="IPR001633">
    <property type="entry name" value="EAL_dom"/>
</dbReference>
<dbReference type="InterPro" id="IPR035919">
    <property type="entry name" value="EAL_sf"/>
</dbReference>
<dbReference type="KEGG" id="prh:LT40_09750"/>
<dbReference type="HOGENOM" id="CLU_000445_70_50_6"/>
<dbReference type="PANTHER" id="PTHR33121:SF19">
    <property type="entry name" value="CYCLIC DI-GMP PHOSPHODIESTERASE PA2567"/>
    <property type="match status" value="1"/>
</dbReference>
<dbReference type="InterPro" id="IPR050706">
    <property type="entry name" value="Cyclic-di-GMP_PDE-like"/>
</dbReference>
<dbReference type="Pfam" id="PF00563">
    <property type="entry name" value="EAL"/>
    <property type="match status" value="1"/>
</dbReference>
<accession>A0A089YV96</accession>
<name>A0A089YV96_9PSED</name>
<dbReference type="AlphaFoldDB" id="A0A089YV96"/>
<dbReference type="Proteomes" id="UP000029499">
    <property type="component" value="Chromosome"/>
</dbReference>
<feature type="domain" description="EAL" evidence="1">
    <location>
        <begin position="183"/>
        <end position="435"/>
    </location>
</feature>
<dbReference type="RefSeq" id="WP_043189319.1">
    <property type="nucleotide sequence ID" value="NZ_CP009533.1"/>
</dbReference>
<dbReference type="Gene3D" id="3.20.20.450">
    <property type="entry name" value="EAL domain"/>
    <property type="match status" value="1"/>
</dbReference>
<dbReference type="SUPFAM" id="SSF55073">
    <property type="entry name" value="Nucleotide cyclase"/>
    <property type="match status" value="1"/>
</dbReference>
<dbReference type="InterPro" id="IPR029787">
    <property type="entry name" value="Nucleotide_cyclase"/>
</dbReference>